<dbReference type="InterPro" id="IPR014825">
    <property type="entry name" value="DNA_alkylation"/>
</dbReference>
<proteinExistence type="predicted"/>
<keyword evidence="2" id="KW-1185">Reference proteome</keyword>
<dbReference type="SUPFAM" id="SSF48371">
    <property type="entry name" value="ARM repeat"/>
    <property type="match status" value="1"/>
</dbReference>
<dbReference type="InterPro" id="IPR016024">
    <property type="entry name" value="ARM-type_fold"/>
</dbReference>
<accession>A0A430A170</accession>
<dbReference type="Pfam" id="PF08713">
    <property type="entry name" value="DNA_alkylation"/>
    <property type="match status" value="1"/>
</dbReference>
<dbReference type="Proteomes" id="UP000287857">
    <property type="component" value="Unassembled WGS sequence"/>
</dbReference>
<dbReference type="OrthoDB" id="9775346at2"/>
<evidence type="ECO:0000313" key="2">
    <source>
        <dbReference type="Proteomes" id="UP000287857"/>
    </source>
</evidence>
<evidence type="ECO:0000313" key="1">
    <source>
        <dbReference type="EMBL" id="RSU00079.1"/>
    </source>
</evidence>
<comment type="caution">
    <text evidence="1">The sequence shown here is derived from an EMBL/GenBank/DDBJ whole genome shotgun (WGS) entry which is preliminary data.</text>
</comment>
<reference evidence="1 2" key="1">
    <citation type="submission" date="2017-05" db="EMBL/GenBank/DDBJ databases">
        <title>Vagococcus spp. assemblies.</title>
        <authorList>
            <person name="Gulvik C.A."/>
        </authorList>
    </citation>
    <scope>NUCLEOTIDE SEQUENCE [LARGE SCALE GENOMIC DNA]</scope>
    <source>
        <strain evidence="1 2">SS1995</strain>
    </source>
</reference>
<sequence length="92" mass="10807">MRLGVPEKDIIGVPTKKLRKIAKKCGDDEQLIQDLGNSEYNECKIIAVLLMNSNDYSKEQIEKYMDLVHSWDLCDMYCKHVIIKKKIMRILY</sequence>
<gene>
    <name evidence="1" type="ORF">CBF37_01900</name>
</gene>
<name>A0A430A170_9ENTE</name>
<organism evidence="1 2">
    <name type="scientific">Vagococcus vulneris</name>
    <dbReference type="NCBI Taxonomy" id="1977869"/>
    <lineage>
        <taxon>Bacteria</taxon>
        <taxon>Bacillati</taxon>
        <taxon>Bacillota</taxon>
        <taxon>Bacilli</taxon>
        <taxon>Lactobacillales</taxon>
        <taxon>Enterococcaceae</taxon>
        <taxon>Vagococcus</taxon>
    </lineage>
</organism>
<evidence type="ECO:0008006" key="3">
    <source>
        <dbReference type="Google" id="ProtNLM"/>
    </source>
</evidence>
<dbReference type="EMBL" id="NGJS01000002">
    <property type="protein sequence ID" value="RSU00079.1"/>
    <property type="molecule type" value="Genomic_DNA"/>
</dbReference>
<dbReference type="RefSeq" id="WP_125983245.1">
    <property type="nucleotide sequence ID" value="NZ_NGJS01000002.1"/>
</dbReference>
<protein>
    <recommendedName>
        <fullName evidence="3">DNA alkylation repair protein</fullName>
    </recommendedName>
</protein>
<dbReference type="AlphaFoldDB" id="A0A430A170"/>
<dbReference type="Gene3D" id="1.25.10.90">
    <property type="match status" value="1"/>
</dbReference>